<dbReference type="KEGG" id="ter:Tery_1726"/>
<keyword evidence="1" id="KW-0175">Coiled coil</keyword>
<dbReference type="eggNOG" id="ENOG502ZH9A">
    <property type="taxonomic scope" value="Bacteria"/>
</dbReference>
<reference evidence="2" key="1">
    <citation type="submission" date="2006-06" db="EMBL/GenBank/DDBJ databases">
        <title>Complete sequence of Trichodesmium erythraeum IMS101.</title>
        <authorList>
            <consortium name="US DOE Joint Genome Institute"/>
            <person name="Copeland A."/>
            <person name="Lucas S."/>
            <person name="Lapidus A."/>
            <person name="Barry K."/>
            <person name="Detter J.C."/>
            <person name="Glavina del Rio T."/>
            <person name="Hammon N."/>
            <person name="Israni S."/>
            <person name="Dalin E."/>
            <person name="Tice H."/>
            <person name="Pitluck S."/>
            <person name="Kiss H."/>
            <person name="Munk A.C."/>
            <person name="Brettin T."/>
            <person name="Bruce D."/>
            <person name="Han C."/>
            <person name="Tapia R."/>
            <person name="Gilna P."/>
            <person name="Schmutz J."/>
            <person name="Larimer F."/>
            <person name="Land M."/>
            <person name="Hauser L."/>
            <person name="Kyrpides N."/>
            <person name="Kim E."/>
            <person name="Richardson P."/>
        </authorList>
    </citation>
    <scope>NUCLEOTIDE SEQUENCE [LARGE SCALE GENOMIC DNA]</scope>
    <source>
        <strain evidence="2">IMS101</strain>
    </source>
</reference>
<dbReference type="OrthoDB" id="506234at2"/>
<evidence type="ECO:0000313" key="2">
    <source>
        <dbReference type="EMBL" id="ABG50989.1"/>
    </source>
</evidence>
<dbReference type="AlphaFoldDB" id="Q114T5"/>
<dbReference type="RefSeq" id="WP_011611364.1">
    <property type="nucleotide sequence ID" value="NC_008312.1"/>
</dbReference>
<organism evidence="2">
    <name type="scientific">Trichodesmium erythraeum (strain IMS101)</name>
    <dbReference type="NCBI Taxonomy" id="203124"/>
    <lineage>
        <taxon>Bacteria</taxon>
        <taxon>Bacillati</taxon>
        <taxon>Cyanobacteriota</taxon>
        <taxon>Cyanophyceae</taxon>
        <taxon>Oscillatoriophycideae</taxon>
        <taxon>Oscillatoriales</taxon>
        <taxon>Microcoleaceae</taxon>
        <taxon>Trichodesmium</taxon>
    </lineage>
</organism>
<evidence type="ECO:0000256" key="1">
    <source>
        <dbReference type="SAM" id="Coils"/>
    </source>
</evidence>
<accession>Q114T5</accession>
<feature type="coiled-coil region" evidence="1">
    <location>
        <begin position="4"/>
        <end position="47"/>
    </location>
</feature>
<name>Q114T5_TRIEI</name>
<sequence>MGNISDLEANISQMQQLLNAAQNDIQKKTFEEIINRLSQELEKEKSKLNYSKVKTIEVDKPLEGKVKKKIIQLGKHESKKNQNLKLKCDSKIEEKSQLETEEILYNNEEESLPPKQDYLFHGLGVLYGRIVKRYEDNDNYYNAIIDDKTYQLIIINPRVRHFMKVDYNPEKNRYLTVYPNIVHYPQPRGGRKEPKVSFTIIAANDFPTLDLEPNEFRLFGLWQFIAVSRCPVISIHRNRKNDGSDRVSVIKERFKNNDKLHKNLTRANHVPLLWRDSPVKPFKFNPRFDKDKQGDRYFCKIKAKFLAYRGVWGFQELLVEPTLDIPKFYKPIKIAFS</sequence>
<dbReference type="EMBL" id="CP000393">
    <property type="protein sequence ID" value="ABG50989.1"/>
    <property type="molecule type" value="Genomic_DNA"/>
</dbReference>
<dbReference type="HOGENOM" id="CLU_828860_0_0_3"/>
<protein>
    <submittedName>
        <fullName evidence="2">Uncharacterized protein</fullName>
    </submittedName>
</protein>
<proteinExistence type="predicted"/>
<gene>
    <name evidence="2" type="ordered locus">Tery_1726</name>
</gene>